<name>A0A0R3UCX0_MESCO</name>
<evidence type="ECO:0000313" key="3">
    <source>
        <dbReference type="Proteomes" id="UP000267029"/>
    </source>
</evidence>
<keyword evidence="3" id="KW-1185">Reference proteome</keyword>
<accession>A0A0R3UCX0</accession>
<evidence type="ECO:0000313" key="4">
    <source>
        <dbReference type="WBParaSite" id="MCU_013803-RA"/>
    </source>
</evidence>
<proteinExistence type="predicted"/>
<sequence>MGIIAIHHNLIFIADNNLTQLTAGKEASGRGDGWASYTPSTNQRQPTTATQPAEHTLIAVARYRFATL</sequence>
<feature type="region of interest" description="Disordered" evidence="1">
    <location>
        <begin position="24"/>
        <end position="51"/>
    </location>
</feature>
<protein>
    <submittedName>
        <fullName evidence="4">Transposase</fullName>
    </submittedName>
</protein>
<gene>
    <name evidence="2" type="ORF">MCOS_LOCUS4769</name>
</gene>
<dbReference type="WBParaSite" id="MCU_013803-RA">
    <property type="protein sequence ID" value="MCU_013803-RA"/>
    <property type="gene ID" value="MCU_013803"/>
</dbReference>
<evidence type="ECO:0000313" key="2">
    <source>
        <dbReference type="EMBL" id="VDD78766.1"/>
    </source>
</evidence>
<dbReference type="EMBL" id="UXSR01002257">
    <property type="protein sequence ID" value="VDD78766.1"/>
    <property type="molecule type" value="Genomic_DNA"/>
</dbReference>
<feature type="compositionally biased region" description="Polar residues" evidence="1">
    <location>
        <begin position="37"/>
        <end position="51"/>
    </location>
</feature>
<organism evidence="2 3">
    <name type="scientific">Mesocestoides corti</name>
    <name type="common">Flatworm</name>
    <dbReference type="NCBI Taxonomy" id="53468"/>
    <lineage>
        <taxon>Eukaryota</taxon>
        <taxon>Metazoa</taxon>
        <taxon>Spiralia</taxon>
        <taxon>Lophotrochozoa</taxon>
        <taxon>Platyhelminthes</taxon>
        <taxon>Cestoda</taxon>
        <taxon>Eucestoda</taxon>
        <taxon>Cyclophyllidea</taxon>
        <taxon>Mesocestoididae</taxon>
        <taxon>Mesocestoides</taxon>
    </lineage>
</organism>
<dbReference type="Proteomes" id="UP000267029">
    <property type="component" value="Unassembled WGS sequence"/>
</dbReference>
<evidence type="ECO:0000256" key="1">
    <source>
        <dbReference type="SAM" id="MobiDB-lite"/>
    </source>
</evidence>
<dbReference type="AlphaFoldDB" id="A0A0R3UCX0"/>
<reference evidence="2 3" key="1">
    <citation type="submission" date="2018-10" db="EMBL/GenBank/DDBJ databases">
        <authorList>
            <consortium name="Pathogen Informatics"/>
        </authorList>
    </citation>
    <scope>NUCLEOTIDE SEQUENCE [LARGE SCALE GENOMIC DNA]</scope>
</reference>
<reference evidence="4" key="2">
    <citation type="submission" date="2019-11" db="UniProtKB">
        <authorList>
            <consortium name="WormBaseParasite"/>
        </authorList>
    </citation>
    <scope>IDENTIFICATION</scope>
</reference>